<evidence type="ECO:0000256" key="1">
    <source>
        <dbReference type="SAM" id="SignalP"/>
    </source>
</evidence>
<dbReference type="Proteomes" id="UP000249393">
    <property type="component" value="Unassembled WGS sequence"/>
</dbReference>
<dbReference type="Pfam" id="PF20101">
    <property type="entry name" value="DUF6491"/>
    <property type="match status" value="1"/>
</dbReference>
<name>A0A2W5V2D2_9CAUL</name>
<proteinExistence type="predicted"/>
<evidence type="ECO:0008006" key="4">
    <source>
        <dbReference type="Google" id="ProtNLM"/>
    </source>
</evidence>
<comment type="caution">
    <text evidence="2">The sequence shown here is derived from an EMBL/GenBank/DDBJ whole genome shotgun (WGS) entry which is preliminary data.</text>
</comment>
<dbReference type="InterPro" id="IPR045500">
    <property type="entry name" value="DUF6491"/>
</dbReference>
<dbReference type="AlphaFoldDB" id="A0A2W5V2D2"/>
<evidence type="ECO:0000313" key="3">
    <source>
        <dbReference type="Proteomes" id="UP000249393"/>
    </source>
</evidence>
<sequence length="128" mass="13748">MRHSNLCAAICVALAAAPAVAAAQADKPAAPKAERACFRAQDVDGFNAVDKETVDVSVRRDVYRLTLFAPSPDIDWTQRIGVESRGGSWICAGSDATIIVPEAIGVQRYPVTAIRKLSAEEIKARKPR</sequence>
<reference evidence="2 3" key="1">
    <citation type="submission" date="2017-08" db="EMBL/GenBank/DDBJ databases">
        <title>Infants hospitalized years apart are colonized by the same room-sourced microbial strains.</title>
        <authorList>
            <person name="Brooks B."/>
            <person name="Olm M.R."/>
            <person name="Firek B.A."/>
            <person name="Baker R."/>
            <person name="Thomas B.C."/>
            <person name="Morowitz M.J."/>
            <person name="Banfield J.F."/>
        </authorList>
    </citation>
    <scope>NUCLEOTIDE SEQUENCE [LARGE SCALE GENOMIC DNA]</scope>
    <source>
        <strain evidence="2">S2_003_000_R2_4</strain>
    </source>
</reference>
<organism evidence="2 3">
    <name type="scientific">Caulobacter segnis</name>
    <dbReference type="NCBI Taxonomy" id="88688"/>
    <lineage>
        <taxon>Bacteria</taxon>
        <taxon>Pseudomonadati</taxon>
        <taxon>Pseudomonadota</taxon>
        <taxon>Alphaproteobacteria</taxon>
        <taxon>Caulobacterales</taxon>
        <taxon>Caulobacteraceae</taxon>
        <taxon>Caulobacter</taxon>
    </lineage>
</organism>
<dbReference type="RefSeq" id="WP_304277678.1">
    <property type="nucleotide sequence ID" value="NZ_QFQZ01000031.1"/>
</dbReference>
<keyword evidence="1" id="KW-0732">Signal</keyword>
<gene>
    <name evidence="2" type="ORF">DI526_11235</name>
</gene>
<evidence type="ECO:0000313" key="2">
    <source>
        <dbReference type="EMBL" id="PZR34159.1"/>
    </source>
</evidence>
<dbReference type="EMBL" id="QFQZ01000031">
    <property type="protein sequence ID" value="PZR34159.1"/>
    <property type="molecule type" value="Genomic_DNA"/>
</dbReference>
<protein>
    <recommendedName>
        <fullName evidence="4">Secreted protein</fullName>
    </recommendedName>
</protein>
<feature type="signal peptide" evidence="1">
    <location>
        <begin position="1"/>
        <end position="21"/>
    </location>
</feature>
<accession>A0A2W5V2D2</accession>
<feature type="chain" id="PRO_5016152543" description="Secreted protein" evidence="1">
    <location>
        <begin position="22"/>
        <end position="128"/>
    </location>
</feature>